<gene>
    <name evidence="2" type="ORF">Daus18300_011184</name>
</gene>
<feature type="compositionally biased region" description="Basic and acidic residues" evidence="1">
    <location>
        <begin position="236"/>
        <end position="246"/>
    </location>
</feature>
<feature type="compositionally biased region" description="Low complexity" evidence="1">
    <location>
        <begin position="44"/>
        <end position="56"/>
    </location>
</feature>
<accession>A0ABR3W7V0</accession>
<sequence>MPPPPLPSQASHGDSLPRILERTPAGSRTTPLSVSELIHRESSGAEATSSSASNASTHTMGQEHSLASDFMNTFMLRERVADHNIPRFLETLNHQLTLNGLLRDAREIICNTFELTERQREVFVMQCIGMLAMGKPAEEMRQVISRAAIGMSRQEMGDFHSELDRMLNGSLDKTNNPDREALLCASHVAKVPEDQQSELIRQLKSMPPAAFQSRHPHAAAKSSSTHPKGPNLPPLREWEKLADSRRAGAAGAQSQKEPIRPAPAYSLREFPIFPSH</sequence>
<name>A0ABR3W7V0_9PEZI</name>
<feature type="region of interest" description="Disordered" evidence="1">
    <location>
        <begin position="207"/>
        <end position="276"/>
    </location>
</feature>
<dbReference type="EMBL" id="JAWRVE010000132">
    <property type="protein sequence ID" value="KAL1855278.1"/>
    <property type="molecule type" value="Genomic_DNA"/>
</dbReference>
<evidence type="ECO:0000313" key="3">
    <source>
        <dbReference type="Proteomes" id="UP001583177"/>
    </source>
</evidence>
<proteinExistence type="predicted"/>
<feature type="region of interest" description="Disordered" evidence="1">
    <location>
        <begin position="1"/>
        <end position="63"/>
    </location>
</feature>
<evidence type="ECO:0000313" key="2">
    <source>
        <dbReference type="EMBL" id="KAL1855278.1"/>
    </source>
</evidence>
<keyword evidence="3" id="KW-1185">Reference proteome</keyword>
<protein>
    <submittedName>
        <fullName evidence="2">Uncharacterized protein</fullName>
    </submittedName>
</protein>
<reference evidence="2 3" key="1">
    <citation type="journal article" date="2024" name="IMA Fungus">
        <title>IMA Genome - F19 : A genome assembly and annotation guide to empower mycologists, including annotated draft genome sequences of Ceratocystis pirilliformis, Diaporthe australafricana, Fusarium ophioides, Paecilomyces lecythidis, and Sporothrix stenoceras.</title>
        <authorList>
            <person name="Aylward J."/>
            <person name="Wilson A.M."/>
            <person name="Visagie C.M."/>
            <person name="Spraker J."/>
            <person name="Barnes I."/>
            <person name="Buitendag C."/>
            <person name="Ceriani C."/>
            <person name="Del Mar Angel L."/>
            <person name="du Plessis D."/>
            <person name="Fuchs T."/>
            <person name="Gasser K."/>
            <person name="Kramer D."/>
            <person name="Li W."/>
            <person name="Munsamy K."/>
            <person name="Piso A."/>
            <person name="Price J.L."/>
            <person name="Sonnekus B."/>
            <person name="Thomas C."/>
            <person name="van der Nest A."/>
            <person name="van Dijk A."/>
            <person name="van Heerden A."/>
            <person name="van Vuuren N."/>
            <person name="Yilmaz N."/>
            <person name="Duong T.A."/>
            <person name="van der Merwe N.A."/>
            <person name="Wingfield M.J."/>
            <person name="Wingfield B.D."/>
        </authorList>
    </citation>
    <scope>NUCLEOTIDE SEQUENCE [LARGE SCALE GENOMIC DNA]</scope>
    <source>
        <strain evidence="2 3">CMW 18300</strain>
    </source>
</reference>
<comment type="caution">
    <text evidence="2">The sequence shown here is derived from an EMBL/GenBank/DDBJ whole genome shotgun (WGS) entry which is preliminary data.</text>
</comment>
<organism evidence="2 3">
    <name type="scientific">Diaporthe australafricana</name>
    <dbReference type="NCBI Taxonomy" id="127596"/>
    <lineage>
        <taxon>Eukaryota</taxon>
        <taxon>Fungi</taxon>
        <taxon>Dikarya</taxon>
        <taxon>Ascomycota</taxon>
        <taxon>Pezizomycotina</taxon>
        <taxon>Sordariomycetes</taxon>
        <taxon>Sordariomycetidae</taxon>
        <taxon>Diaporthales</taxon>
        <taxon>Diaporthaceae</taxon>
        <taxon>Diaporthe</taxon>
    </lineage>
</organism>
<evidence type="ECO:0000256" key="1">
    <source>
        <dbReference type="SAM" id="MobiDB-lite"/>
    </source>
</evidence>
<dbReference type="Proteomes" id="UP001583177">
    <property type="component" value="Unassembled WGS sequence"/>
</dbReference>